<proteinExistence type="predicted"/>
<protein>
    <submittedName>
        <fullName evidence="2">Uncharacterized protein</fullName>
    </submittedName>
</protein>
<organism evidence="2 3">
    <name type="scientific">Portunus trituberculatus</name>
    <name type="common">Swimming crab</name>
    <name type="synonym">Neptunus trituberculatus</name>
    <dbReference type="NCBI Taxonomy" id="210409"/>
    <lineage>
        <taxon>Eukaryota</taxon>
        <taxon>Metazoa</taxon>
        <taxon>Ecdysozoa</taxon>
        <taxon>Arthropoda</taxon>
        <taxon>Crustacea</taxon>
        <taxon>Multicrustacea</taxon>
        <taxon>Malacostraca</taxon>
        <taxon>Eumalacostraca</taxon>
        <taxon>Eucarida</taxon>
        <taxon>Decapoda</taxon>
        <taxon>Pleocyemata</taxon>
        <taxon>Brachyura</taxon>
        <taxon>Eubrachyura</taxon>
        <taxon>Portunoidea</taxon>
        <taxon>Portunidae</taxon>
        <taxon>Portuninae</taxon>
        <taxon>Portunus</taxon>
    </lineage>
</organism>
<dbReference type="AlphaFoldDB" id="A0A5B7GL06"/>
<evidence type="ECO:0000313" key="2">
    <source>
        <dbReference type="EMBL" id="MPC60831.1"/>
    </source>
</evidence>
<dbReference type="Proteomes" id="UP000324222">
    <property type="component" value="Unassembled WGS sequence"/>
</dbReference>
<evidence type="ECO:0000313" key="3">
    <source>
        <dbReference type="Proteomes" id="UP000324222"/>
    </source>
</evidence>
<reference evidence="2 3" key="1">
    <citation type="submission" date="2019-05" db="EMBL/GenBank/DDBJ databases">
        <title>Another draft genome of Portunus trituberculatus and its Hox gene families provides insights of decapod evolution.</title>
        <authorList>
            <person name="Jeong J.-H."/>
            <person name="Song I."/>
            <person name="Kim S."/>
            <person name="Choi T."/>
            <person name="Kim D."/>
            <person name="Ryu S."/>
            <person name="Kim W."/>
        </authorList>
    </citation>
    <scope>NUCLEOTIDE SEQUENCE [LARGE SCALE GENOMIC DNA]</scope>
    <source>
        <tissue evidence="2">Muscle</tissue>
    </source>
</reference>
<feature type="region of interest" description="Disordered" evidence="1">
    <location>
        <begin position="49"/>
        <end position="80"/>
    </location>
</feature>
<feature type="compositionally biased region" description="Polar residues" evidence="1">
    <location>
        <begin position="58"/>
        <end position="67"/>
    </location>
</feature>
<gene>
    <name evidence="2" type="ORF">E2C01_054889</name>
</gene>
<dbReference type="EMBL" id="VSRR010017947">
    <property type="protein sequence ID" value="MPC60831.1"/>
    <property type="molecule type" value="Genomic_DNA"/>
</dbReference>
<sequence length="142" mass="15632">MTLFMISGSLHSVWDCVVASKRFNTQSISQTFDVNLDAVHSPISSQCRVTPDSHESRMPNTHLASQSDGRDMGGGSARRGVTVPTDVAAGAVRFASLDSQRMVRTRLSFPLIRYSLSLVPSFCSESLTHSALERIFYLEFCV</sequence>
<name>A0A5B7GL06_PORTR</name>
<evidence type="ECO:0000256" key="1">
    <source>
        <dbReference type="SAM" id="MobiDB-lite"/>
    </source>
</evidence>
<keyword evidence="3" id="KW-1185">Reference proteome</keyword>
<comment type="caution">
    <text evidence="2">The sequence shown here is derived from an EMBL/GenBank/DDBJ whole genome shotgun (WGS) entry which is preliminary data.</text>
</comment>
<accession>A0A5B7GL06</accession>